<dbReference type="GO" id="GO:0008276">
    <property type="term" value="F:protein methyltransferase activity"/>
    <property type="evidence" value="ECO:0007669"/>
    <property type="project" value="TreeGrafter"/>
</dbReference>
<dbReference type="GO" id="GO:0008757">
    <property type="term" value="F:S-adenosylmethionine-dependent methyltransferase activity"/>
    <property type="evidence" value="ECO:0007669"/>
    <property type="project" value="TreeGrafter"/>
</dbReference>
<keyword evidence="7" id="KW-1185">Reference proteome</keyword>
<dbReference type="InterPro" id="IPR052190">
    <property type="entry name" value="Euk-Arch_PrmC-MTase"/>
</dbReference>
<dbReference type="GO" id="GO:0035657">
    <property type="term" value="C:eRF1 methyltransferase complex"/>
    <property type="evidence" value="ECO:0007669"/>
    <property type="project" value="TreeGrafter"/>
</dbReference>
<keyword evidence="3" id="KW-0808">Transferase</keyword>
<protein>
    <submittedName>
        <fullName evidence="6">Eukaryotic/archaeal PrmC-related</fullName>
    </submittedName>
</protein>
<dbReference type="SUPFAM" id="SSF53335">
    <property type="entry name" value="S-adenosyl-L-methionine-dependent methyltransferases"/>
    <property type="match status" value="1"/>
</dbReference>
<accession>A0A8J6AYB4</accession>
<dbReference type="OrthoDB" id="406152at2759"/>
<dbReference type="InterPro" id="IPR004557">
    <property type="entry name" value="PrmC-related"/>
</dbReference>
<dbReference type="GO" id="GO:0032259">
    <property type="term" value="P:methylation"/>
    <property type="evidence" value="ECO:0007669"/>
    <property type="project" value="UniProtKB-KW"/>
</dbReference>
<dbReference type="GO" id="GO:0003676">
    <property type="term" value="F:nucleic acid binding"/>
    <property type="evidence" value="ECO:0007669"/>
    <property type="project" value="InterPro"/>
</dbReference>
<dbReference type="Proteomes" id="UP000717585">
    <property type="component" value="Unassembled WGS sequence"/>
</dbReference>
<evidence type="ECO:0000259" key="5">
    <source>
        <dbReference type="Pfam" id="PF05175"/>
    </source>
</evidence>
<dbReference type="PANTHER" id="PTHR45875:SF1">
    <property type="entry name" value="METHYLTRANSFERASE N6AMT1"/>
    <property type="match status" value="1"/>
</dbReference>
<organism evidence="6 7">
    <name type="scientific">Carpediemonas membranifera</name>
    <dbReference type="NCBI Taxonomy" id="201153"/>
    <lineage>
        <taxon>Eukaryota</taxon>
        <taxon>Metamonada</taxon>
        <taxon>Carpediemonas-like organisms</taxon>
        <taxon>Carpediemonas</taxon>
    </lineage>
</organism>
<feature type="domain" description="Methyltransferase small" evidence="5">
    <location>
        <begin position="63"/>
        <end position="139"/>
    </location>
</feature>
<comment type="similarity">
    <text evidence="1">Belongs to the eukaryotic/archaeal PrmC-related family.</text>
</comment>
<dbReference type="Pfam" id="PF05175">
    <property type="entry name" value="MTS"/>
    <property type="match status" value="1"/>
</dbReference>
<evidence type="ECO:0000256" key="4">
    <source>
        <dbReference type="ARBA" id="ARBA00022691"/>
    </source>
</evidence>
<evidence type="ECO:0000313" key="6">
    <source>
        <dbReference type="EMBL" id="KAG9395420.1"/>
    </source>
</evidence>
<evidence type="ECO:0000256" key="1">
    <source>
        <dbReference type="ARBA" id="ARBA00006149"/>
    </source>
</evidence>
<evidence type="ECO:0000313" key="7">
    <source>
        <dbReference type="Proteomes" id="UP000717585"/>
    </source>
</evidence>
<dbReference type="AlphaFoldDB" id="A0A8J6AYB4"/>
<dbReference type="InterPro" id="IPR029063">
    <property type="entry name" value="SAM-dependent_MTases_sf"/>
</dbReference>
<name>A0A8J6AYB4_9EUKA</name>
<keyword evidence="2" id="KW-0489">Methyltransferase</keyword>
<reference evidence="6" key="1">
    <citation type="submission" date="2021-05" db="EMBL/GenBank/DDBJ databases">
        <title>A free-living protist that lacks canonical eukaryotic 1 DNA replication and segregation systems.</title>
        <authorList>
            <person name="Salas-Leiva D.E."/>
            <person name="Tromer E.C."/>
            <person name="Curtis B.A."/>
            <person name="Jerlstrom-Hultqvist J."/>
            <person name="Kolisko M."/>
            <person name="Yi Z."/>
            <person name="Salas-Leiva J.S."/>
            <person name="Gallot-Lavallee L."/>
            <person name="Kops G.J.P.L."/>
            <person name="Archibald J.M."/>
            <person name="Simpson A.G.B."/>
            <person name="Roger A.J."/>
        </authorList>
    </citation>
    <scope>NUCLEOTIDE SEQUENCE</scope>
    <source>
        <strain evidence="6">BICM</strain>
    </source>
</reference>
<dbReference type="InterPro" id="IPR002052">
    <property type="entry name" value="DNA_methylase_N6_adenine_CS"/>
</dbReference>
<dbReference type="NCBIfam" id="TIGR00537">
    <property type="entry name" value="hemK_rel_arch"/>
    <property type="match status" value="1"/>
</dbReference>
<dbReference type="Gene3D" id="3.40.50.150">
    <property type="entry name" value="Vaccinia Virus protein VP39"/>
    <property type="match status" value="1"/>
</dbReference>
<evidence type="ECO:0000256" key="2">
    <source>
        <dbReference type="ARBA" id="ARBA00022603"/>
    </source>
</evidence>
<sequence length="234" mass="25796">MQNGATNFGHSAFPVFDEKIAAKMPTYRHMTKEDRRHVYLPSDDTFLLLDAIHSDFKYTFTLDIRRIVEVGTGSGVVATSLAILFPDADVTAVDINPFALDFARRTAKENNTTVSVISSDLLANIPGPIDMLVFNPPYVPDPFDLSQELTEDNALDFALVGGPQGRSVIDRFIPEAAQALSEHGTLYLIAIEANGVDELCHMMEGHGFDAVVMVRREFDVETLVIIRAVLKPAE</sequence>
<dbReference type="InterPro" id="IPR007848">
    <property type="entry name" value="Small_mtfrase_dom"/>
</dbReference>
<gene>
    <name evidence="6" type="ORF">J8273_2987</name>
</gene>
<evidence type="ECO:0000256" key="3">
    <source>
        <dbReference type="ARBA" id="ARBA00022679"/>
    </source>
</evidence>
<proteinExistence type="inferred from homology"/>
<keyword evidence="4" id="KW-0949">S-adenosyl-L-methionine</keyword>
<dbReference type="PANTHER" id="PTHR45875">
    <property type="entry name" value="METHYLTRANSFERASE N6AMT1"/>
    <property type="match status" value="1"/>
</dbReference>
<dbReference type="CDD" id="cd02440">
    <property type="entry name" value="AdoMet_MTases"/>
    <property type="match status" value="1"/>
</dbReference>
<dbReference type="PROSITE" id="PS00092">
    <property type="entry name" value="N6_MTASE"/>
    <property type="match status" value="1"/>
</dbReference>
<comment type="caution">
    <text evidence="6">The sequence shown here is derived from an EMBL/GenBank/DDBJ whole genome shotgun (WGS) entry which is preliminary data.</text>
</comment>
<dbReference type="EMBL" id="JAHDYR010000011">
    <property type="protein sequence ID" value="KAG9395420.1"/>
    <property type="molecule type" value="Genomic_DNA"/>
</dbReference>